<keyword evidence="1 3" id="KW-0853">WD repeat</keyword>
<dbReference type="PANTHER" id="PTHR22847:SF637">
    <property type="entry name" value="WD REPEAT DOMAIN 5B"/>
    <property type="match status" value="1"/>
</dbReference>
<evidence type="ECO:0000313" key="5">
    <source>
        <dbReference type="Proteomes" id="UP000006352"/>
    </source>
</evidence>
<dbReference type="OrthoDB" id="2754813at2759"/>
<feature type="repeat" description="WD" evidence="3">
    <location>
        <begin position="79"/>
        <end position="112"/>
    </location>
</feature>
<dbReference type="InterPro" id="IPR015943">
    <property type="entry name" value="WD40/YVTN_repeat-like_dom_sf"/>
</dbReference>
<keyword evidence="5" id="KW-1185">Reference proteome</keyword>
<name>J4GWG5_9APHY</name>
<organism evidence="4 5">
    <name type="scientific">Fibroporia radiculosa</name>
    <dbReference type="NCBI Taxonomy" id="599839"/>
    <lineage>
        <taxon>Eukaryota</taxon>
        <taxon>Fungi</taxon>
        <taxon>Dikarya</taxon>
        <taxon>Basidiomycota</taxon>
        <taxon>Agaricomycotina</taxon>
        <taxon>Agaricomycetes</taxon>
        <taxon>Polyporales</taxon>
        <taxon>Fibroporiaceae</taxon>
        <taxon>Fibroporia</taxon>
    </lineage>
</organism>
<dbReference type="InterPro" id="IPR020472">
    <property type="entry name" value="WD40_PAC1"/>
</dbReference>
<proteinExistence type="predicted"/>
<accession>J4GWG5</accession>
<evidence type="ECO:0000256" key="3">
    <source>
        <dbReference type="PROSITE-ProRule" id="PRU00221"/>
    </source>
</evidence>
<dbReference type="EMBL" id="HE797220">
    <property type="protein sequence ID" value="CCM06010.1"/>
    <property type="molecule type" value="Genomic_DNA"/>
</dbReference>
<keyword evidence="2" id="KW-0677">Repeat</keyword>
<dbReference type="Gene3D" id="2.130.10.10">
    <property type="entry name" value="YVTN repeat-like/Quinoprotein amine dehydrogenase"/>
    <property type="match status" value="2"/>
</dbReference>
<dbReference type="PROSITE" id="PS50082">
    <property type="entry name" value="WD_REPEATS_2"/>
    <property type="match status" value="3"/>
</dbReference>
<evidence type="ECO:0000256" key="1">
    <source>
        <dbReference type="ARBA" id="ARBA00022574"/>
    </source>
</evidence>
<feature type="repeat" description="WD" evidence="3">
    <location>
        <begin position="1"/>
        <end position="34"/>
    </location>
</feature>
<dbReference type="GeneID" id="24100921"/>
<dbReference type="STRING" id="599839.J4GWG5"/>
<reference evidence="4 5" key="1">
    <citation type="journal article" date="2012" name="Appl. Environ. Microbiol.">
        <title>Short-read sequencing for genomic analysis of the brown rot fungus Fibroporia radiculosa.</title>
        <authorList>
            <person name="Tang J.D."/>
            <person name="Perkins A.D."/>
            <person name="Sonstegard T.S."/>
            <person name="Schroeder S.G."/>
            <person name="Burgess S.C."/>
            <person name="Diehl S.V."/>
        </authorList>
    </citation>
    <scope>NUCLEOTIDE SEQUENCE [LARGE SCALE GENOMIC DNA]</scope>
    <source>
        <strain evidence="4 5">TFFH 294</strain>
    </source>
</reference>
<feature type="repeat" description="WD" evidence="3">
    <location>
        <begin position="36"/>
        <end position="77"/>
    </location>
</feature>
<dbReference type="SUPFAM" id="SSF50978">
    <property type="entry name" value="WD40 repeat-like"/>
    <property type="match status" value="1"/>
</dbReference>
<evidence type="ECO:0000256" key="2">
    <source>
        <dbReference type="ARBA" id="ARBA00022737"/>
    </source>
</evidence>
<dbReference type="InParanoid" id="J4GWG5"/>
<dbReference type="Proteomes" id="UP000006352">
    <property type="component" value="Unassembled WGS sequence"/>
</dbReference>
<dbReference type="InterPro" id="IPR036322">
    <property type="entry name" value="WD40_repeat_dom_sf"/>
</dbReference>
<dbReference type="PROSITE" id="PS50294">
    <property type="entry name" value="WD_REPEATS_REGION"/>
    <property type="match status" value="3"/>
</dbReference>
<dbReference type="InterPro" id="IPR001680">
    <property type="entry name" value="WD40_rpt"/>
</dbReference>
<dbReference type="HOGENOM" id="CLU_1245388_0_0_1"/>
<dbReference type="RefSeq" id="XP_012185293.1">
    <property type="nucleotide sequence ID" value="XM_012329903.1"/>
</dbReference>
<dbReference type="PRINTS" id="PR00320">
    <property type="entry name" value="GPROTEINBRPT"/>
</dbReference>
<dbReference type="SMART" id="SM00320">
    <property type="entry name" value="WD40"/>
    <property type="match status" value="3"/>
</dbReference>
<dbReference type="AlphaFoldDB" id="J4GWG5"/>
<dbReference type="Pfam" id="PF00400">
    <property type="entry name" value="WD40"/>
    <property type="match status" value="3"/>
</dbReference>
<dbReference type="GO" id="GO:1990234">
    <property type="term" value="C:transferase complex"/>
    <property type="evidence" value="ECO:0007669"/>
    <property type="project" value="UniProtKB-ARBA"/>
</dbReference>
<dbReference type="PANTHER" id="PTHR22847">
    <property type="entry name" value="WD40 REPEAT PROTEIN"/>
    <property type="match status" value="1"/>
</dbReference>
<gene>
    <name evidence="4" type="ORF">FIBRA_08253</name>
</gene>
<protein>
    <submittedName>
        <fullName evidence="4">Uncharacterized protein</fullName>
    </submittedName>
</protein>
<evidence type="ECO:0000313" key="4">
    <source>
        <dbReference type="EMBL" id="CCM06010.1"/>
    </source>
</evidence>
<sequence>MSVSISHDGRRIVSGSEDRTVRVWDAYMGQQLGKPLESHTDSIMSVAISHDGRRIASGSNDRTIRVWDADMGRQLGKSLSGNTDQIISVAISHDGRRIVSRSNDGTVRVWDVYMEQQVSGPLEGHMKSIASLAMSHDGRRTVRSTRPSEHGTWKLGGNLASLSKVIRAQSHLWQSCTTGSGSCLDLLTRPSEYEAQLMECFCLVAALEDTLINLRVWNQNLT</sequence>